<gene>
    <name evidence="2" type="ORF">A3J66_01795</name>
</gene>
<feature type="non-terminal residue" evidence="2">
    <location>
        <position position="1"/>
    </location>
</feature>
<dbReference type="Proteomes" id="UP000176282">
    <property type="component" value="Unassembled WGS sequence"/>
</dbReference>
<dbReference type="EMBL" id="MFQB01000041">
    <property type="protein sequence ID" value="OGH65931.1"/>
    <property type="molecule type" value="Genomic_DNA"/>
</dbReference>
<proteinExistence type="predicted"/>
<sequence>YEKRARLGLYQKLWKRYRGVQWGYAGPLIPHVIREQFGLILDTEVDVVLDASGFAYGDQWGLSNTKTLARSIQRWKRHGEKIILLPQAFGPFSNSKMRRHISSAVDMADLVFARDSISYTHLTEITGARKNIQMFPDFTPLLAGIPPVGTQYTEDICIIPNTKMIRETGSGNPDVYKNFLLSCIRYMKTKQQSCFILTHEKKSDVPFAKMLMQEEPYLRIVEEEDPLRIKGIIGSCKGLISSRYHGIISGLSQGVPTLGTSWSHKYEALFHEYGCRENLIDIKEMNTEQITRALDSLMDTSRRNIASNTLMGYADTHKKKAKEMWDIIFASITSAESPEQVR</sequence>
<organism evidence="2 3">
    <name type="scientific">Candidatus Magasanikbacteria bacterium RIFCSPHIGHO2_02_FULL_47_14</name>
    <dbReference type="NCBI Taxonomy" id="1798680"/>
    <lineage>
        <taxon>Bacteria</taxon>
        <taxon>Candidatus Magasanikiibacteriota</taxon>
    </lineage>
</organism>
<dbReference type="PANTHER" id="PTHR36836">
    <property type="entry name" value="COLANIC ACID BIOSYNTHESIS PROTEIN WCAK"/>
    <property type="match status" value="1"/>
</dbReference>
<protein>
    <recommendedName>
        <fullName evidence="1">Polysaccharide pyruvyl transferase domain-containing protein</fullName>
    </recommendedName>
</protein>
<comment type="caution">
    <text evidence="2">The sequence shown here is derived from an EMBL/GenBank/DDBJ whole genome shotgun (WGS) entry which is preliminary data.</text>
</comment>
<name>A0A1F6M2Q5_9BACT</name>
<dbReference type="InterPro" id="IPR007345">
    <property type="entry name" value="Polysacch_pyruvyl_Trfase"/>
</dbReference>
<evidence type="ECO:0000259" key="1">
    <source>
        <dbReference type="Pfam" id="PF04230"/>
    </source>
</evidence>
<evidence type="ECO:0000313" key="3">
    <source>
        <dbReference type="Proteomes" id="UP000176282"/>
    </source>
</evidence>
<dbReference type="PANTHER" id="PTHR36836:SF1">
    <property type="entry name" value="COLANIC ACID BIOSYNTHESIS PROTEIN WCAK"/>
    <property type="match status" value="1"/>
</dbReference>
<evidence type="ECO:0000313" key="2">
    <source>
        <dbReference type="EMBL" id="OGH65931.1"/>
    </source>
</evidence>
<dbReference type="Pfam" id="PF04230">
    <property type="entry name" value="PS_pyruv_trans"/>
    <property type="match status" value="1"/>
</dbReference>
<dbReference type="AlphaFoldDB" id="A0A1F6M2Q5"/>
<accession>A0A1F6M2Q5</accession>
<reference evidence="2 3" key="1">
    <citation type="journal article" date="2016" name="Nat. Commun.">
        <title>Thousands of microbial genomes shed light on interconnected biogeochemical processes in an aquifer system.</title>
        <authorList>
            <person name="Anantharaman K."/>
            <person name="Brown C.T."/>
            <person name="Hug L.A."/>
            <person name="Sharon I."/>
            <person name="Castelle C.J."/>
            <person name="Probst A.J."/>
            <person name="Thomas B.C."/>
            <person name="Singh A."/>
            <person name="Wilkins M.J."/>
            <person name="Karaoz U."/>
            <person name="Brodie E.L."/>
            <person name="Williams K.H."/>
            <person name="Hubbard S.S."/>
            <person name="Banfield J.F."/>
        </authorList>
    </citation>
    <scope>NUCLEOTIDE SEQUENCE [LARGE SCALE GENOMIC DNA]</scope>
</reference>
<feature type="domain" description="Polysaccharide pyruvyl transferase" evidence="1">
    <location>
        <begin position="22"/>
        <end position="264"/>
    </location>
</feature>
<dbReference type="STRING" id="1798680.A3J66_01795"/>